<gene>
    <name evidence="2" type="ORF">M407DRAFT_190231</name>
</gene>
<proteinExistence type="predicted"/>
<feature type="compositionally biased region" description="Acidic residues" evidence="1">
    <location>
        <begin position="76"/>
        <end position="90"/>
    </location>
</feature>
<accession>A0A0C3L1D5</accession>
<protein>
    <submittedName>
        <fullName evidence="2">Uncharacterized protein</fullName>
    </submittedName>
</protein>
<dbReference type="EMBL" id="KN823007">
    <property type="protein sequence ID" value="KIO27528.1"/>
    <property type="molecule type" value="Genomic_DNA"/>
</dbReference>
<dbReference type="OrthoDB" id="10434006at2759"/>
<reference evidence="2 3" key="1">
    <citation type="submission" date="2014-04" db="EMBL/GenBank/DDBJ databases">
        <authorList>
            <consortium name="DOE Joint Genome Institute"/>
            <person name="Kuo A."/>
            <person name="Girlanda M."/>
            <person name="Perotto S."/>
            <person name="Kohler A."/>
            <person name="Nagy L.G."/>
            <person name="Floudas D."/>
            <person name="Copeland A."/>
            <person name="Barry K.W."/>
            <person name="Cichocki N."/>
            <person name="Veneault-Fourrey C."/>
            <person name="LaButti K."/>
            <person name="Lindquist E.A."/>
            <person name="Lipzen A."/>
            <person name="Lundell T."/>
            <person name="Morin E."/>
            <person name="Murat C."/>
            <person name="Sun H."/>
            <person name="Tunlid A."/>
            <person name="Henrissat B."/>
            <person name="Grigoriev I.V."/>
            <person name="Hibbett D.S."/>
            <person name="Martin F."/>
            <person name="Nordberg H.P."/>
            <person name="Cantor M.N."/>
            <person name="Hua S.X."/>
        </authorList>
    </citation>
    <scope>NUCLEOTIDE SEQUENCE [LARGE SCALE GENOMIC DNA]</scope>
    <source>
        <strain evidence="2 3">MUT 4182</strain>
    </source>
</reference>
<name>A0A0C3L1D5_9AGAM</name>
<sequence length="180" mass="20607">MRKSKTNNLADKTDPSPGYLPWAPATKLPGSWHSNIPFFRELLDEIQNFDKFVNLQGLCDQVGELFKCSEGCECEAEGSDESSDDSEAESSDDRDRLERNSCPPGTMELEDREFIILDQWIPRMSEAGEKLIELRGKMEARASLSKKNLEERLAFLDEEASRRLVKQLPPEIRLPLMNNW</sequence>
<evidence type="ECO:0000256" key="1">
    <source>
        <dbReference type="SAM" id="MobiDB-lite"/>
    </source>
</evidence>
<dbReference type="AlphaFoldDB" id="A0A0C3L1D5"/>
<evidence type="ECO:0000313" key="3">
    <source>
        <dbReference type="Proteomes" id="UP000054248"/>
    </source>
</evidence>
<dbReference type="HOGENOM" id="CLU_1497302_0_0_1"/>
<feature type="region of interest" description="Disordered" evidence="1">
    <location>
        <begin position="76"/>
        <end position="106"/>
    </location>
</feature>
<dbReference type="Proteomes" id="UP000054248">
    <property type="component" value="Unassembled WGS sequence"/>
</dbReference>
<evidence type="ECO:0000313" key="2">
    <source>
        <dbReference type="EMBL" id="KIO27528.1"/>
    </source>
</evidence>
<reference evidence="3" key="2">
    <citation type="submission" date="2015-01" db="EMBL/GenBank/DDBJ databases">
        <title>Evolutionary Origins and Diversification of the Mycorrhizal Mutualists.</title>
        <authorList>
            <consortium name="DOE Joint Genome Institute"/>
            <consortium name="Mycorrhizal Genomics Consortium"/>
            <person name="Kohler A."/>
            <person name="Kuo A."/>
            <person name="Nagy L.G."/>
            <person name="Floudas D."/>
            <person name="Copeland A."/>
            <person name="Barry K.W."/>
            <person name="Cichocki N."/>
            <person name="Veneault-Fourrey C."/>
            <person name="LaButti K."/>
            <person name="Lindquist E.A."/>
            <person name="Lipzen A."/>
            <person name="Lundell T."/>
            <person name="Morin E."/>
            <person name="Murat C."/>
            <person name="Riley R."/>
            <person name="Ohm R."/>
            <person name="Sun H."/>
            <person name="Tunlid A."/>
            <person name="Henrissat B."/>
            <person name="Grigoriev I.V."/>
            <person name="Hibbett D.S."/>
            <person name="Martin F."/>
        </authorList>
    </citation>
    <scope>NUCLEOTIDE SEQUENCE [LARGE SCALE GENOMIC DNA]</scope>
    <source>
        <strain evidence="3">MUT 4182</strain>
    </source>
</reference>
<keyword evidence="3" id="KW-1185">Reference proteome</keyword>
<organism evidence="2 3">
    <name type="scientific">Tulasnella calospora MUT 4182</name>
    <dbReference type="NCBI Taxonomy" id="1051891"/>
    <lineage>
        <taxon>Eukaryota</taxon>
        <taxon>Fungi</taxon>
        <taxon>Dikarya</taxon>
        <taxon>Basidiomycota</taxon>
        <taxon>Agaricomycotina</taxon>
        <taxon>Agaricomycetes</taxon>
        <taxon>Cantharellales</taxon>
        <taxon>Tulasnellaceae</taxon>
        <taxon>Tulasnella</taxon>
    </lineage>
</organism>